<accession>A0ABR8MPN0</accession>
<reference evidence="2 3" key="1">
    <citation type="submission" date="2020-09" db="EMBL/GenBank/DDBJ databases">
        <title>Paenibacillus sp. strain PR3 16S rRNA gene Genome sequencing and assembly.</title>
        <authorList>
            <person name="Kim J."/>
        </authorList>
    </citation>
    <scope>NUCLEOTIDE SEQUENCE [LARGE SCALE GENOMIC DNA]</scope>
    <source>
        <strain evidence="2 3">PR3</strain>
    </source>
</reference>
<evidence type="ECO:0000256" key="1">
    <source>
        <dbReference type="SAM" id="Phobius"/>
    </source>
</evidence>
<dbReference type="RefSeq" id="WP_191202202.1">
    <property type="nucleotide sequence ID" value="NZ_JACXZA010000001.1"/>
</dbReference>
<feature type="transmembrane region" description="Helical" evidence="1">
    <location>
        <begin position="12"/>
        <end position="32"/>
    </location>
</feature>
<keyword evidence="1" id="KW-1133">Transmembrane helix</keyword>
<protein>
    <submittedName>
        <fullName evidence="2">Uncharacterized protein</fullName>
    </submittedName>
</protein>
<keyword evidence="1" id="KW-0812">Transmembrane</keyword>
<dbReference type="Proteomes" id="UP000609346">
    <property type="component" value="Unassembled WGS sequence"/>
</dbReference>
<comment type="caution">
    <text evidence="2">The sequence shown here is derived from an EMBL/GenBank/DDBJ whole genome shotgun (WGS) entry which is preliminary data.</text>
</comment>
<evidence type="ECO:0000313" key="2">
    <source>
        <dbReference type="EMBL" id="MBD3917949.1"/>
    </source>
</evidence>
<organism evidence="2 3">
    <name type="scientific">Paenibacillus terricola</name>
    <dbReference type="NCBI Taxonomy" id="2763503"/>
    <lineage>
        <taxon>Bacteria</taxon>
        <taxon>Bacillati</taxon>
        <taxon>Bacillota</taxon>
        <taxon>Bacilli</taxon>
        <taxon>Bacillales</taxon>
        <taxon>Paenibacillaceae</taxon>
        <taxon>Paenibacillus</taxon>
    </lineage>
</organism>
<dbReference type="EMBL" id="JACXZA010000001">
    <property type="protein sequence ID" value="MBD3917949.1"/>
    <property type="molecule type" value="Genomic_DNA"/>
</dbReference>
<gene>
    <name evidence="2" type="ORF">H8B09_04220</name>
</gene>
<sequence length="203" mass="21807">MEKETPKKRSYTVPILLVLLTFSLIGNVFFYSQDLQNGQDTKQRDGQSIINHGLAAKAHVDAALDALNGLASSTSADRAAKLYDLGQASASQVDLAFFIDDARRHTLSPPIKDEQSEKALQALNSQFAAIGTITGELTAEDKQSIQSMQALYSKLKKQLASFKLESGDKLVEMSVLTGGNWVDTGLALEQAVVEAQTGTSSNG</sequence>
<evidence type="ECO:0000313" key="3">
    <source>
        <dbReference type="Proteomes" id="UP000609346"/>
    </source>
</evidence>
<name>A0ABR8MPN0_9BACL</name>
<keyword evidence="1" id="KW-0472">Membrane</keyword>
<keyword evidence="3" id="KW-1185">Reference proteome</keyword>
<proteinExistence type="predicted"/>